<dbReference type="InterPro" id="IPR002850">
    <property type="entry name" value="PIN_toxin-like"/>
</dbReference>
<protein>
    <recommendedName>
        <fullName evidence="1">PIN domain-containing protein</fullName>
    </recommendedName>
</protein>
<dbReference type="Proteomes" id="UP000027395">
    <property type="component" value="Chromosome"/>
</dbReference>
<organism evidence="2 3">
    <name type="scientific">Planktothrix agardhii (strain NIVA-CYA 126/8)</name>
    <dbReference type="NCBI Taxonomy" id="388467"/>
    <lineage>
        <taxon>Bacteria</taxon>
        <taxon>Bacillati</taxon>
        <taxon>Cyanobacteriota</taxon>
        <taxon>Cyanophyceae</taxon>
        <taxon>Oscillatoriophycideae</taxon>
        <taxon>Oscillatoriales</taxon>
        <taxon>Microcoleaceae</taxon>
        <taxon>Planktothrix</taxon>
    </lineage>
</organism>
<dbReference type="SUPFAM" id="SSF88723">
    <property type="entry name" value="PIN domain-like"/>
    <property type="match status" value="1"/>
</dbReference>
<dbReference type="SMART" id="SM00670">
    <property type="entry name" value="PINc"/>
    <property type="match status" value="1"/>
</dbReference>
<dbReference type="Pfam" id="PF13470">
    <property type="entry name" value="PIN_3"/>
    <property type="match status" value="1"/>
</dbReference>
<accession>A0A073CHV5</accession>
<dbReference type="eggNOG" id="COG1569">
    <property type="taxonomic scope" value="Bacteria"/>
</dbReference>
<evidence type="ECO:0000313" key="3">
    <source>
        <dbReference type="Proteomes" id="UP000027395"/>
    </source>
</evidence>
<feature type="domain" description="PIN" evidence="1">
    <location>
        <begin position="4"/>
        <end position="118"/>
    </location>
</feature>
<dbReference type="HOGENOM" id="CLU_116617_3_2_3"/>
<dbReference type="PANTHER" id="PTHR34610">
    <property type="entry name" value="SSL7007 PROTEIN"/>
    <property type="match status" value="1"/>
</dbReference>
<dbReference type="GeneID" id="77288935"/>
<gene>
    <name evidence="2" type="ORF">A19Y_2601</name>
</gene>
<dbReference type="EMBL" id="CM002803">
    <property type="protein sequence ID" value="KEI67492.1"/>
    <property type="molecule type" value="Genomic_DNA"/>
</dbReference>
<dbReference type="STRING" id="388467.A19Y_2601"/>
<dbReference type="InterPro" id="IPR029060">
    <property type="entry name" value="PIN-like_dom_sf"/>
</dbReference>
<name>A0A073CHV5_PLAA1</name>
<dbReference type="RefSeq" id="WP_026796689.1">
    <property type="nucleotide sequence ID" value="NZ_CM002803.1"/>
</dbReference>
<evidence type="ECO:0000313" key="2">
    <source>
        <dbReference type="EMBL" id="KEI67492.1"/>
    </source>
</evidence>
<dbReference type="AlphaFoldDB" id="A0A073CHV5"/>
<dbReference type="InterPro" id="IPR002716">
    <property type="entry name" value="PIN_dom"/>
</dbReference>
<dbReference type="PATRIC" id="fig|388467.6.peg.2543"/>
<dbReference type="PANTHER" id="PTHR34610:SF4">
    <property type="entry name" value="SLL8027 PROTEIN"/>
    <property type="match status" value="1"/>
</dbReference>
<keyword evidence="3" id="KW-1185">Reference proteome</keyword>
<dbReference type="NCBIfam" id="TIGR00305">
    <property type="entry name" value="putative toxin-antitoxin system toxin component, PIN family"/>
    <property type="match status" value="1"/>
</dbReference>
<evidence type="ECO:0000259" key="1">
    <source>
        <dbReference type="SMART" id="SM00670"/>
    </source>
</evidence>
<sequence length="139" mass="15715">MKDKLFVFDANIIISAVLIPQSKPDLAIRKAQDSGSILMSPEIWAELEQVLARPKFDRYISSEDRSKFLGDFLDTVILVMEITEKIQECRDPKDNKYLELAVNGQADCLITGDADLLILNPFREKPVITVSDFLNLKSV</sequence>
<proteinExistence type="predicted"/>
<reference evidence="2 3" key="1">
    <citation type="journal article" date="2014" name="Appl. Environ. Microbiol.">
        <title>Elucidation of insertion elements encoded on plasmids and in vitro construction of shuttle vectors from the toxic cyanobacterium Planktothrix.</title>
        <authorList>
            <person name="Christiansen G."/>
            <person name="Goesmann A."/>
            <person name="Kurmayer R."/>
        </authorList>
    </citation>
    <scope>NUCLEOTIDE SEQUENCE [LARGE SCALE GENOMIC DNA]</scope>
    <source>
        <strain evidence="2 3">NIVA-CYA 126/8</strain>
    </source>
</reference>